<reference evidence="2" key="1">
    <citation type="submission" date="2018-01" db="EMBL/GenBank/DDBJ databases">
        <title>An insight into the sialome of Amazonian anophelines.</title>
        <authorList>
            <person name="Ribeiro J.M."/>
            <person name="Scarpassa V."/>
            <person name="Calvo E."/>
        </authorList>
    </citation>
    <scope>NUCLEOTIDE SEQUENCE</scope>
    <source>
        <tissue evidence="2">Salivary glands</tissue>
    </source>
</reference>
<proteinExistence type="predicted"/>
<protein>
    <submittedName>
        <fullName evidence="2">Putative secreted peptide</fullName>
    </submittedName>
</protein>
<name>A0A2M3ZM83_9DIPT</name>
<organism evidence="2">
    <name type="scientific">Anopheles braziliensis</name>
    <dbReference type="NCBI Taxonomy" id="58242"/>
    <lineage>
        <taxon>Eukaryota</taxon>
        <taxon>Metazoa</taxon>
        <taxon>Ecdysozoa</taxon>
        <taxon>Arthropoda</taxon>
        <taxon>Hexapoda</taxon>
        <taxon>Insecta</taxon>
        <taxon>Pterygota</taxon>
        <taxon>Neoptera</taxon>
        <taxon>Endopterygota</taxon>
        <taxon>Diptera</taxon>
        <taxon>Nematocera</taxon>
        <taxon>Culicoidea</taxon>
        <taxon>Culicidae</taxon>
        <taxon>Anophelinae</taxon>
        <taxon>Anopheles</taxon>
    </lineage>
</organism>
<feature type="chain" id="PRO_5014895368" evidence="1">
    <location>
        <begin position="22"/>
        <end position="73"/>
    </location>
</feature>
<evidence type="ECO:0000256" key="1">
    <source>
        <dbReference type="SAM" id="SignalP"/>
    </source>
</evidence>
<feature type="signal peptide" evidence="1">
    <location>
        <begin position="1"/>
        <end position="21"/>
    </location>
</feature>
<sequence>MTRFFTNIFSTLSAWLASVSCSRCSSAAYFSSRLATSRHGMIENLKAIAALVCVHGLVSCKLVKVRSIDTRIN</sequence>
<accession>A0A2M3ZM83</accession>
<evidence type="ECO:0000313" key="2">
    <source>
        <dbReference type="EMBL" id="MBW29677.1"/>
    </source>
</evidence>
<keyword evidence="1" id="KW-0732">Signal</keyword>
<dbReference type="EMBL" id="GGFM01008926">
    <property type="protein sequence ID" value="MBW29677.1"/>
    <property type="molecule type" value="Transcribed_RNA"/>
</dbReference>
<dbReference type="AlphaFoldDB" id="A0A2M3ZM83"/>
<dbReference type="PROSITE" id="PS51257">
    <property type="entry name" value="PROKAR_LIPOPROTEIN"/>
    <property type="match status" value="1"/>
</dbReference>